<evidence type="ECO:0000313" key="5">
    <source>
        <dbReference type="Ensembl" id="ENSGACP00000013419.2"/>
    </source>
</evidence>
<dbReference type="eggNOG" id="KOG2410">
    <property type="taxonomic scope" value="Eukaryota"/>
</dbReference>
<evidence type="ECO:0000256" key="1">
    <source>
        <dbReference type="ARBA" id="ARBA00009381"/>
    </source>
</evidence>
<comment type="catalytic activity">
    <reaction evidence="3">
        <text>an S-substituted glutathione + H2O = an S-substituted L-cysteinylglycine + L-glutamate</text>
        <dbReference type="Rhea" id="RHEA:59468"/>
        <dbReference type="ChEBI" id="CHEBI:15377"/>
        <dbReference type="ChEBI" id="CHEBI:29985"/>
        <dbReference type="ChEBI" id="CHEBI:90779"/>
        <dbReference type="ChEBI" id="CHEBI:143103"/>
        <dbReference type="EC" id="3.4.19.13"/>
    </reaction>
</comment>
<dbReference type="AlphaFoldDB" id="G3P745"/>
<feature type="region of interest" description="Disordered" evidence="4">
    <location>
        <begin position="430"/>
        <end position="451"/>
    </location>
</feature>
<keyword evidence="3" id="KW-0012">Acyltransferase</keyword>
<dbReference type="UniPathway" id="UPA00204"/>
<feature type="binding site" evidence="2">
    <location>
        <position position="474"/>
    </location>
    <ligand>
        <name>L-glutamate</name>
        <dbReference type="ChEBI" id="CHEBI:29985"/>
    </ligand>
</feature>
<evidence type="ECO:0000313" key="6">
    <source>
        <dbReference type="Proteomes" id="UP000007635"/>
    </source>
</evidence>
<dbReference type="InterPro" id="IPR043138">
    <property type="entry name" value="GGT_lsub"/>
</dbReference>
<comment type="function">
    <text evidence="3">Cleaves the gamma-glutamyl peptide bond of glutathione and glutathione conjugates.</text>
</comment>
<dbReference type="InterPro" id="IPR043137">
    <property type="entry name" value="GGT_ssub_C"/>
</dbReference>
<reference evidence="5 6" key="1">
    <citation type="journal article" date="2021" name="G3 (Bethesda)">
        <title>Improved contiguity of the threespine stickleback genome using long-read sequencing.</title>
        <authorList>
            <person name="Nath S."/>
            <person name="Shaw D.E."/>
            <person name="White M.A."/>
        </authorList>
    </citation>
    <scope>NUCLEOTIDE SEQUENCE [LARGE SCALE GENOMIC DNA]</scope>
    <source>
        <strain evidence="5 6">Lake Benthic</strain>
    </source>
</reference>
<organism evidence="5 6">
    <name type="scientific">Gasterosteus aculeatus aculeatus</name>
    <name type="common">three-spined stickleback</name>
    <dbReference type="NCBI Taxonomy" id="481459"/>
    <lineage>
        <taxon>Eukaryota</taxon>
        <taxon>Metazoa</taxon>
        <taxon>Chordata</taxon>
        <taxon>Craniata</taxon>
        <taxon>Vertebrata</taxon>
        <taxon>Euteleostomi</taxon>
        <taxon>Actinopterygii</taxon>
        <taxon>Neopterygii</taxon>
        <taxon>Teleostei</taxon>
        <taxon>Neoteleostei</taxon>
        <taxon>Acanthomorphata</taxon>
        <taxon>Eupercaria</taxon>
        <taxon>Perciformes</taxon>
        <taxon>Cottioidei</taxon>
        <taxon>Gasterosteales</taxon>
        <taxon>Gasterosteidae</taxon>
        <taxon>Gasterosteus</taxon>
    </lineage>
</organism>
<dbReference type="PANTHER" id="PTHR11686:SF54">
    <property type="entry name" value="GLUTATHIONE HYDROLASE 7"/>
    <property type="match status" value="1"/>
</dbReference>
<name>G3P745_GASAC</name>
<dbReference type="GO" id="GO:0005886">
    <property type="term" value="C:plasma membrane"/>
    <property type="evidence" value="ECO:0007669"/>
    <property type="project" value="TreeGrafter"/>
</dbReference>
<dbReference type="Ensembl" id="ENSGACT00000013444.2">
    <property type="protein sequence ID" value="ENSGACP00000013419.2"/>
    <property type="gene ID" value="ENSGACG00000010157.2"/>
</dbReference>
<keyword evidence="3" id="KW-1133">Transmembrane helix</keyword>
<dbReference type="GeneTree" id="ENSGT00390000018123"/>
<protein>
    <recommendedName>
        <fullName evidence="3">Glutathione hydrolase</fullName>
        <ecNumber evidence="3">2.3.2.2</ecNumber>
        <ecNumber evidence="3">3.4.19.13</ecNumber>
    </recommendedName>
    <alternativeName>
        <fullName evidence="3">Gamma-glutamyltransferase</fullName>
    </alternativeName>
    <alternativeName>
        <fullName evidence="3">Gamma-glutamyltranspeptidase</fullName>
    </alternativeName>
</protein>
<feature type="compositionally biased region" description="Basic and acidic residues" evidence="4">
    <location>
        <begin position="10"/>
        <end position="23"/>
    </location>
</feature>
<reference evidence="5" key="2">
    <citation type="submission" date="2025-08" db="UniProtKB">
        <authorList>
            <consortium name="Ensembl"/>
        </authorList>
    </citation>
    <scope>IDENTIFICATION</scope>
</reference>
<keyword evidence="3" id="KW-0808">Transferase</keyword>
<evidence type="ECO:0000256" key="2">
    <source>
        <dbReference type="PIRSR" id="PIRSR600101-2"/>
    </source>
</evidence>
<dbReference type="PRINTS" id="PR01210">
    <property type="entry name" value="GGTRANSPTASE"/>
</dbReference>
<dbReference type="GO" id="GO:0036374">
    <property type="term" value="F:glutathione hydrolase activity"/>
    <property type="evidence" value="ECO:0007669"/>
    <property type="project" value="UniProtKB-UniRule"/>
</dbReference>
<keyword evidence="3" id="KW-0378">Hydrolase</keyword>
<keyword evidence="6" id="KW-1185">Reference proteome</keyword>
<dbReference type="Pfam" id="PF01019">
    <property type="entry name" value="G_glu_transpept"/>
    <property type="match status" value="2"/>
</dbReference>
<dbReference type="GO" id="GO:0006751">
    <property type="term" value="P:glutathione catabolic process"/>
    <property type="evidence" value="ECO:0007669"/>
    <property type="project" value="UniProtKB-UniRule"/>
</dbReference>
<feature type="region of interest" description="Disordered" evidence="4">
    <location>
        <begin position="1"/>
        <end position="24"/>
    </location>
</feature>
<dbReference type="InParanoid" id="G3P745"/>
<dbReference type="Gene3D" id="3.60.20.40">
    <property type="match status" value="1"/>
</dbReference>
<evidence type="ECO:0000256" key="4">
    <source>
        <dbReference type="SAM" id="MobiDB-lite"/>
    </source>
</evidence>
<dbReference type="InterPro" id="IPR029055">
    <property type="entry name" value="Ntn_hydrolases_N"/>
</dbReference>
<dbReference type="PANTHER" id="PTHR11686">
    <property type="entry name" value="GAMMA GLUTAMYL TRANSPEPTIDASE"/>
    <property type="match status" value="1"/>
</dbReference>
<comment type="catalytic activity">
    <reaction evidence="3">
        <text>glutathione + H2O = L-cysteinylglycine + L-glutamate</text>
        <dbReference type="Rhea" id="RHEA:28807"/>
        <dbReference type="ChEBI" id="CHEBI:15377"/>
        <dbReference type="ChEBI" id="CHEBI:29985"/>
        <dbReference type="ChEBI" id="CHEBI:57925"/>
        <dbReference type="ChEBI" id="CHEBI:61694"/>
        <dbReference type="EC" id="3.4.19.13"/>
    </reaction>
</comment>
<dbReference type="Gene3D" id="1.10.246.130">
    <property type="match status" value="1"/>
</dbReference>
<dbReference type="InterPro" id="IPR000101">
    <property type="entry name" value="GGT_peptidase"/>
</dbReference>
<proteinExistence type="inferred from homology"/>
<evidence type="ECO:0000256" key="3">
    <source>
        <dbReference type="RuleBase" id="RU368068"/>
    </source>
</evidence>
<dbReference type="STRING" id="69293.ENSGACP00000013419"/>
<dbReference type="GO" id="GO:0103068">
    <property type="term" value="F:leukotriene C4 gamma-glutamyl transferase activity"/>
    <property type="evidence" value="ECO:0007669"/>
    <property type="project" value="UniProtKB-EC"/>
</dbReference>
<comment type="catalytic activity">
    <reaction evidence="3">
        <text>an N-terminal (5-L-glutamyl)-[peptide] + an alpha-amino acid = 5-L-glutamyl amino acid + an N-terminal L-alpha-aminoacyl-[peptide]</text>
        <dbReference type="Rhea" id="RHEA:23904"/>
        <dbReference type="Rhea" id="RHEA-COMP:9780"/>
        <dbReference type="Rhea" id="RHEA-COMP:9795"/>
        <dbReference type="ChEBI" id="CHEBI:77644"/>
        <dbReference type="ChEBI" id="CHEBI:78597"/>
        <dbReference type="ChEBI" id="CHEBI:78599"/>
        <dbReference type="ChEBI" id="CHEBI:78608"/>
        <dbReference type="EC" id="2.3.2.2"/>
    </reaction>
</comment>
<keyword evidence="3" id="KW-0472">Membrane</keyword>
<feature type="binding site" evidence="2">
    <location>
        <position position="422"/>
    </location>
    <ligand>
        <name>L-glutamate</name>
        <dbReference type="ChEBI" id="CHEBI:29985"/>
    </ligand>
</feature>
<sequence>SGSPNLFDRSLSDLKETDKDPSSRDTVLPLCAASITFAIGVTVALILHVFLVIPQVFVEGVVVSDHVRCTSLGQTVLNDGGSSVDAAVTAALCLGVVHPHVSGVGGGGVMLVHDLHRKETRVIDFQGTAPKALKEVMLQNVSGLKAGLRVGVPGLLRGLHHAHSLYGSLLWEDVVTRAAAVAEDGFNVSFSLAEAISKVQGEHLSQRFRDTFLPGGRPLLPGSFLRMSSLAAVLRGGLSNFYDGNFSLEMEDEVQTNGGVLSRDDISNYSVEVGQPLEGLYNVPPPSSAGAALISALKLLEGLQLNGNNDTENQTHHWIAEAVKGALAKARGLGDASLNSSVTELLSDLLSSHGARWTHGVNCKVMVRGCYLCDGCGTCCSAHTDIPLSFILCLCDLSSLSTPFGSRLMTVSGVILNGLILDFYWPDKTPGRRSSNQKNPVQPGARPQTPLMPTIVVPARHKCGLYTALSSSGGPRSLSVVTQVLIRALSLNKERNESLSLGRLHSNRQPSRRLDYPEFPEESVQFEKGRVKMNAVFQGIQRDNDIITPITP</sequence>
<dbReference type="EC" id="2.3.2.2" evidence="3"/>
<comment type="pathway">
    <text evidence="3">Sulfur metabolism; glutathione metabolism.</text>
</comment>
<keyword evidence="3" id="KW-0812">Transmembrane</keyword>
<dbReference type="EC" id="3.4.19.13" evidence="3"/>
<accession>G3P745</accession>
<comment type="subcellular location">
    <subcellularLocation>
        <location evidence="3">Membrane</location>
        <topology evidence="3">Single-pass type II membrane protein</topology>
    </subcellularLocation>
</comment>
<dbReference type="Bgee" id="ENSGACG00000010157">
    <property type="expression patterns" value="Expressed in mesonephros"/>
</dbReference>
<reference evidence="5" key="3">
    <citation type="submission" date="2025-09" db="UniProtKB">
        <authorList>
            <consortium name="Ensembl"/>
        </authorList>
    </citation>
    <scope>IDENTIFICATION</scope>
</reference>
<feature type="transmembrane region" description="Helical" evidence="3">
    <location>
        <begin position="27"/>
        <end position="53"/>
    </location>
</feature>
<dbReference type="SUPFAM" id="SSF56235">
    <property type="entry name" value="N-terminal nucleophile aminohydrolases (Ntn hydrolases)"/>
    <property type="match status" value="1"/>
</dbReference>
<comment type="similarity">
    <text evidence="1">Belongs to the gamma-glutamyltransferase family.</text>
</comment>
<dbReference type="OMA" id="QEADEDC"/>
<dbReference type="Proteomes" id="UP000007635">
    <property type="component" value="Chromosome XVII"/>
</dbReference>